<reference evidence="2" key="1">
    <citation type="submission" date="2024-06" db="EMBL/GenBank/DDBJ databases">
        <authorList>
            <consortium name="consrtm"/>
            <person name="Uemura M."/>
            <person name="Terahara T."/>
        </authorList>
    </citation>
    <scope>NUCLEOTIDE SEQUENCE</scope>
    <source>
        <strain evidence="2">KM77-8</strain>
    </source>
</reference>
<gene>
    <name evidence="2" type="ORF">SHKM778_25390</name>
</gene>
<reference evidence="2" key="2">
    <citation type="submission" date="2024-07" db="EMBL/GenBank/DDBJ databases">
        <title>Streptomyces haneummycinica sp. nov., a new antibiotic-producing actinobacterium isolated from marine sediment.</title>
        <authorList>
            <person name="Uemura M."/>
            <person name="Hamada M."/>
            <person name="Hirano S."/>
            <person name="Kobayashi K."/>
            <person name="Ohshiro T."/>
            <person name="Kobayashi T."/>
            <person name="Terahara T."/>
        </authorList>
    </citation>
    <scope>NUCLEOTIDE SEQUENCE</scope>
    <source>
        <strain evidence="2">KM77-8</strain>
    </source>
</reference>
<dbReference type="InterPro" id="IPR040570">
    <property type="entry name" value="LAL_C2"/>
</dbReference>
<dbReference type="Pfam" id="PF18603">
    <property type="entry name" value="LAL_C2"/>
    <property type="match status" value="1"/>
</dbReference>
<organism evidence="2">
    <name type="scientific">Streptomyces haneummycinicus</name>
    <dbReference type="NCBI Taxonomy" id="3074435"/>
    <lineage>
        <taxon>Bacteria</taxon>
        <taxon>Bacillati</taxon>
        <taxon>Actinomycetota</taxon>
        <taxon>Actinomycetes</taxon>
        <taxon>Kitasatosporales</taxon>
        <taxon>Streptomycetaceae</taxon>
        <taxon>Streptomyces</taxon>
    </lineage>
</organism>
<accession>A0AAT9HFM2</accession>
<evidence type="ECO:0000259" key="1">
    <source>
        <dbReference type="Pfam" id="PF18603"/>
    </source>
</evidence>
<protein>
    <recommendedName>
        <fullName evidence="1">L-amino acid ligase C-terminal domain-containing protein</fullName>
    </recommendedName>
</protein>
<dbReference type="EMBL" id="AP035768">
    <property type="protein sequence ID" value="BFO16151.1"/>
    <property type="molecule type" value="Genomic_DNA"/>
</dbReference>
<proteinExistence type="predicted"/>
<evidence type="ECO:0000313" key="2">
    <source>
        <dbReference type="EMBL" id="BFO16151.1"/>
    </source>
</evidence>
<sequence>MPETTGTLEALDGERVRAAPDVLEARFAEPGRRVRAAGSNNEYLGHVMAADPAGPGARARVEALLDEVRAGLVIR</sequence>
<feature type="domain" description="L-amino acid ligase C-terminal" evidence="1">
    <location>
        <begin position="2"/>
        <end position="70"/>
    </location>
</feature>
<name>A0AAT9HFM2_9ACTN</name>
<dbReference type="AlphaFoldDB" id="A0AAT9HFM2"/>